<accession>A0ABX3NMK2</accession>
<evidence type="ECO:0000313" key="3">
    <source>
        <dbReference type="EMBL" id="OQP40126.1"/>
    </source>
</evidence>
<dbReference type="Proteomes" id="UP000192277">
    <property type="component" value="Unassembled WGS sequence"/>
</dbReference>
<protein>
    <recommendedName>
        <fullName evidence="2">Aldehyde dehydrogenase domain-containing protein</fullName>
    </recommendedName>
</protein>
<dbReference type="InterPro" id="IPR015590">
    <property type="entry name" value="Aldehyde_DH_dom"/>
</dbReference>
<dbReference type="RefSeq" id="WP_041346518.1">
    <property type="nucleotide sequence ID" value="NZ_LWBO01000077.1"/>
</dbReference>
<dbReference type="SUPFAM" id="SSF53720">
    <property type="entry name" value="ALDH-like"/>
    <property type="match status" value="1"/>
</dbReference>
<reference evidence="3 4" key="1">
    <citation type="submission" date="2016-04" db="EMBL/GenBank/DDBJ databases">
        <authorList>
            <person name="Chen L."/>
            <person name="Zhuang W."/>
            <person name="Wang G."/>
        </authorList>
    </citation>
    <scope>NUCLEOTIDE SEQUENCE [LARGE SCALE GENOMIC DNA]</scope>
    <source>
        <strain evidence="4">GR20</strain>
    </source>
</reference>
<evidence type="ECO:0000256" key="1">
    <source>
        <dbReference type="ARBA" id="ARBA00023002"/>
    </source>
</evidence>
<proteinExistence type="predicted"/>
<sequence length="77" mass="8656">MDIFNPANNQHIGKVVMGKESDIVAAIEHAANALPAFSRTSKEQRMEYLQKLHDAIMERLEDLQEITIDEYGRAAGN</sequence>
<evidence type="ECO:0000313" key="4">
    <source>
        <dbReference type="Proteomes" id="UP000192277"/>
    </source>
</evidence>
<dbReference type="InterPro" id="IPR016161">
    <property type="entry name" value="Ald_DH/histidinol_DH"/>
</dbReference>
<keyword evidence="1" id="KW-0560">Oxidoreductase</keyword>
<feature type="domain" description="Aldehyde dehydrogenase" evidence="2">
    <location>
        <begin position="1"/>
        <end position="73"/>
    </location>
</feature>
<gene>
    <name evidence="3" type="ORF">A4D02_14430</name>
</gene>
<dbReference type="Pfam" id="PF00171">
    <property type="entry name" value="Aldedh"/>
    <property type="match status" value="1"/>
</dbReference>
<keyword evidence="4" id="KW-1185">Reference proteome</keyword>
<dbReference type="EMBL" id="LWBO01000077">
    <property type="protein sequence ID" value="OQP40126.1"/>
    <property type="molecule type" value="Genomic_DNA"/>
</dbReference>
<name>A0ABX3NMK2_9BACT</name>
<dbReference type="InterPro" id="IPR016162">
    <property type="entry name" value="Ald_DH_N"/>
</dbReference>
<evidence type="ECO:0000259" key="2">
    <source>
        <dbReference type="Pfam" id="PF00171"/>
    </source>
</evidence>
<dbReference type="Gene3D" id="3.40.605.10">
    <property type="entry name" value="Aldehyde Dehydrogenase, Chain A, domain 1"/>
    <property type="match status" value="1"/>
</dbReference>
<organism evidence="3 4">
    <name type="scientific">Niastella koreensis</name>
    <dbReference type="NCBI Taxonomy" id="354356"/>
    <lineage>
        <taxon>Bacteria</taxon>
        <taxon>Pseudomonadati</taxon>
        <taxon>Bacteroidota</taxon>
        <taxon>Chitinophagia</taxon>
        <taxon>Chitinophagales</taxon>
        <taxon>Chitinophagaceae</taxon>
        <taxon>Niastella</taxon>
    </lineage>
</organism>
<comment type="caution">
    <text evidence="3">The sequence shown here is derived from an EMBL/GenBank/DDBJ whole genome shotgun (WGS) entry which is preliminary data.</text>
</comment>